<comment type="caution">
    <text evidence="3">The sequence shown here is derived from an EMBL/GenBank/DDBJ whole genome shotgun (WGS) entry which is preliminary data.</text>
</comment>
<proteinExistence type="predicted"/>
<sequence length="598" mass="69489">MTITPTYIAIGRMFEQNFLFEVPKYQRYYAWEPEQVNDFIKDLDGILADSEKDHFFGGIVCVSKKVDGSTRQQKELIDGQQRLTTSILLIINLIRKYEELLNVDTLSEDDKKIVKSRIDKLNEKYINYNDEINRKPIIVHKLVLSLADKDFFEGILNGRPIEPERDSHEKIKKANQLLEKFVRDKLNQCTEDTEKIDVLAKIEHALQANCTVIFMDCDSRDSAYKLFQVLNDRGAGLNEGDLLKSKTLEALEKFPEEQEQAQKCWDEILEEDPSKVENFLRTYYASCYGKRAGRASLYDDFLKVFFPGPFNGNLPKTKQEANDLLIEVQNILAEIRIYRKITAGEWPYPEEQPVTGWDRNRLQVLVTFLSYDITLPLLLAATKLKQKKYADLVHMLEKFMFRYKTICNNPHQVLSELYNKEAKEIRRDPDNYSLSSLSKALQKLLEEKANDEKFKVGLKNLAYQPSGGNKSLRYFFSTLCDYYRWHKEGEHGNPCANKEHIINYDNVTIEHIDSQHAQDGNTLPKESLNKLKNLTILSRDDNGNRVGNKPFAEKKETYAKSCYKINGDLAKYDAWQPDEATEWENYLVDFGCKIFVVK</sequence>
<accession>A0ABR9R3G8</accession>
<gene>
    <name evidence="3" type="ORF">INF35_07845</name>
</gene>
<evidence type="ECO:0000313" key="4">
    <source>
        <dbReference type="Proteomes" id="UP000768567"/>
    </source>
</evidence>
<dbReference type="InterPro" id="IPR011089">
    <property type="entry name" value="GmrSD_C"/>
</dbReference>
<dbReference type="RefSeq" id="WP_193501224.1">
    <property type="nucleotide sequence ID" value="NZ_JADCKC010000002.1"/>
</dbReference>
<keyword evidence="4" id="KW-1185">Reference proteome</keyword>
<feature type="domain" description="GmrSD restriction endonucleases C-terminal" evidence="2">
    <location>
        <begin position="450"/>
        <end position="588"/>
    </location>
</feature>
<dbReference type="PANTHER" id="PTHR35149">
    <property type="entry name" value="SLL5132 PROTEIN"/>
    <property type="match status" value="1"/>
</dbReference>
<dbReference type="Pfam" id="PF03235">
    <property type="entry name" value="GmrSD_N"/>
    <property type="match status" value="1"/>
</dbReference>
<evidence type="ECO:0000259" key="2">
    <source>
        <dbReference type="Pfam" id="PF07510"/>
    </source>
</evidence>
<organism evidence="3 4">
    <name type="scientific">Gemmiger gallinarum</name>
    <dbReference type="NCBI Taxonomy" id="2779354"/>
    <lineage>
        <taxon>Bacteria</taxon>
        <taxon>Bacillati</taxon>
        <taxon>Bacillota</taxon>
        <taxon>Clostridia</taxon>
        <taxon>Eubacteriales</taxon>
        <taxon>Gemmiger</taxon>
    </lineage>
</organism>
<name>A0ABR9R3G8_9FIRM</name>
<dbReference type="EMBL" id="JADCKC010000002">
    <property type="protein sequence ID" value="MBE5037694.1"/>
    <property type="molecule type" value="Genomic_DNA"/>
</dbReference>
<dbReference type="PANTHER" id="PTHR35149:SF2">
    <property type="entry name" value="DUF262 DOMAIN-CONTAINING PROTEIN"/>
    <property type="match status" value="1"/>
</dbReference>
<evidence type="ECO:0000259" key="1">
    <source>
        <dbReference type="Pfam" id="PF03235"/>
    </source>
</evidence>
<reference evidence="3 4" key="1">
    <citation type="submission" date="2020-10" db="EMBL/GenBank/DDBJ databases">
        <title>ChiBAC.</title>
        <authorList>
            <person name="Zenner C."/>
            <person name="Hitch T.C.A."/>
            <person name="Clavel T."/>
        </authorList>
    </citation>
    <scope>NUCLEOTIDE SEQUENCE [LARGE SCALE GENOMIC DNA]</scope>
    <source>
        <strain evidence="3 4">DSM 109015</strain>
    </source>
</reference>
<dbReference type="Pfam" id="PF07510">
    <property type="entry name" value="GmrSD_C"/>
    <property type="match status" value="1"/>
</dbReference>
<evidence type="ECO:0000313" key="3">
    <source>
        <dbReference type="EMBL" id="MBE5037694.1"/>
    </source>
</evidence>
<dbReference type="InterPro" id="IPR004919">
    <property type="entry name" value="GmrSD_N"/>
</dbReference>
<dbReference type="Proteomes" id="UP000768567">
    <property type="component" value="Unassembled WGS sequence"/>
</dbReference>
<protein>
    <submittedName>
        <fullName evidence="3">DUF262 domain-containing protein</fullName>
    </submittedName>
</protein>
<feature type="domain" description="GmrSD restriction endonucleases N-terminal" evidence="1">
    <location>
        <begin position="12"/>
        <end position="246"/>
    </location>
</feature>